<reference evidence="8 9" key="1">
    <citation type="submission" date="2020-07" db="EMBL/GenBank/DDBJ databases">
        <title>Endozoicomonas sp. nov., isolated from sediment.</title>
        <authorList>
            <person name="Gu T."/>
        </authorList>
    </citation>
    <scope>NUCLEOTIDE SEQUENCE [LARGE SCALE GENOMIC DNA]</scope>
    <source>
        <strain evidence="8 9">SM1973</strain>
    </source>
</reference>
<sequence length="152" mass="15613">MRYVIACMMSGLFVMLTGCVSNLSGESYSRNEARQLQTVKMGTVIDVKLVQIEGTKSGVGAIAGAAAGGIAGSTVGGGRGSDIAAIAGAVAGGLLGGKAEEAYTRSQGVQLTIELYDGSYVSVVQQVSPNVRFRPGDRVRILTQNGVSRVVQ</sequence>
<dbReference type="AlphaFoldDB" id="A0A853HZP3"/>
<feature type="domain" description="Glycine zipper 2TM" evidence="7">
    <location>
        <begin position="60"/>
        <end position="99"/>
    </location>
</feature>
<keyword evidence="2 6" id="KW-0732">Signal</keyword>
<protein>
    <submittedName>
        <fullName evidence="8">Glycine zipper 2TM domain-containing protein</fullName>
    </submittedName>
</protein>
<feature type="signal peptide" evidence="6">
    <location>
        <begin position="1"/>
        <end position="20"/>
    </location>
</feature>
<organism evidence="8 9">
    <name type="scientific">Spartinivicinus marinus</name>
    <dbReference type="NCBI Taxonomy" id="2994442"/>
    <lineage>
        <taxon>Bacteria</taxon>
        <taxon>Pseudomonadati</taxon>
        <taxon>Pseudomonadota</taxon>
        <taxon>Gammaproteobacteria</taxon>
        <taxon>Oceanospirillales</taxon>
        <taxon>Zooshikellaceae</taxon>
        <taxon>Spartinivicinus</taxon>
    </lineage>
</organism>
<evidence type="ECO:0000256" key="1">
    <source>
        <dbReference type="ARBA" id="ARBA00004459"/>
    </source>
</evidence>
<comment type="caution">
    <text evidence="8">The sequence shown here is derived from an EMBL/GenBank/DDBJ whole genome shotgun (WGS) entry which is preliminary data.</text>
</comment>
<feature type="chain" id="PRO_5033068215" evidence="6">
    <location>
        <begin position="21"/>
        <end position="152"/>
    </location>
</feature>
<dbReference type="InterPro" id="IPR008816">
    <property type="entry name" value="Gly_zipper_2TM_dom"/>
</dbReference>
<proteinExistence type="predicted"/>
<evidence type="ECO:0000313" key="8">
    <source>
        <dbReference type="EMBL" id="NYZ67190.1"/>
    </source>
</evidence>
<dbReference type="PROSITE" id="PS51257">
    <property type="entry name" value="PROKAR_LIPOPROTEIN"/>
    <property type="match status" value="1"/>
</dbReference>
<evidence type="ECO:0000259" key="7">
    <source>
        <dbReference type="Pfam" id="PF05433"/>
    </source>
</evidence>
<name>A0A853HZP3_9GAMM</name>
<dbReference type="EMBL" id="JACCKB010000022">
    <property type="protein sequence ID" value="NYZ67190.1"/>
    <property type="molecule type" value="Genomic_DNA"/>
</dbReference>
<evidence type="ECO:0000313" key="9">
    <source>
        <dbReference type="Proteomes" id="UP000569732"/>
    </source>
</evidence>
<dbReference type="Proteomes" id="UP000569732">
    <property type="component" value="Unassembled WGS sequence"/>
</dbReference>
<dbReference type="InterPro" id="IPR051407">
    <property type="entry name" value="Bact_OM_lipoprot/Surf_antigen"/>
</dbReference>
<dbReference type="PANTHER" id="PTHR35603:SF1">
    <property type="entry name" value="OUTER MEMBRANE LIPOPROTEIN SLYB"/>
    <property type="match status" value="1"/>
</dbReference>
<evidence type="ECO:0000256" key="5">
    <source>
        <dbReference type="ARBA" id="ARBA00023288"/>
    </source>
</evidence>
<dbReference type="RefSeq" id="WP_180569214.1">
    <property type="nucleotide sequence ID" value="NZ_JACCKB010000022.1"/>
</dbReference>
<comment type="subcellular location">
    <subcellularLocation>
        <location evidence="1">Cell outer membrane</location>
        <topology evidence="1">Lipid-anchor</topology>
    </subcellularLocation>
</comment>
<evidence type="ECO:0000256" key="6">
    <source>
        <dbReference type="SAM" id="SignalP"/>
    </source>
</evidence>
<keyword evidence="4" id="KW-0564">Palmitate</keyword>
<evidence type="ECO:0000256" key="4">
    <source>
        <dbReference type="ARBA" id="ARBA00023139"/>
    </source>
</evidence>
<accession>A0A853HZP3</accession>
<keyword evidence="5" id="KW-0449">Lipoprotein</keyword>
<dbReference type="Pfam" id="PF05433">
    <property type="entry name" value="Rick_17kDa_Anti"/>
    <property type="match status" value="1"/>
</dbReference>
<keyword evidence="9" id="KW-1185">Reference proteome</keyword>
<keyword evidence="3" id="KW-0472">Membrane</keyword>
<gene>
    <name evidence="8" type="ORF">H0A36_14325</name>
</gene>
<dbReference type="GO" id="GO:0009279">
    <property type="term" value="C:cell outer membrane"/>
    <property type="evidence" value="ECO:0007669"/>
    <property type="project" value="UniProtKB-SubCell"/>
</dbReference>
<dbReference type="PANTHER" id="PTHR35603">
    <property type="match status" value="1"/>
</dbReference>
<evidence type="ECO:0000256" key="3">
    <source>
        <dbReference type="ARBA" id="ARBA00023136"/>
    </source>
</evidence>
<evidence type="ECO:0000256" key="2">
    <source>
        <dbReference type="ARBA" id="ARBA00022729"/>
    </source>
</evidence>